<protein>
    <submittedName>
        <fullName evidence="9">Uncharacterized protein</fullName>
    </submittedName>
</protein>
<dbReference type="GO" id="GO:0016020">
    <property type="term" value="C:membrane"/>
    <property type="evidence" value="ECO:0007669"/>
    <property type="project" value="UniProtKB-SubCell"/>
</dbReference>
<dbReference type="OrthoDB" id="6503935at2759"/>
<dbReference type="SUPFAM" id="SSF48208">
    <property type="entry name" value="Six-hairpin glycosidases"/>
    <property type="match status" value="1"/>
</dbReference>
<sequence>MSRPTRTAQSVSFDVPAAEQPYLHNRWHPEIPAIGSIQPGETVKIECLDWTGGQIGNNDSADDVRDVDLTKVHYLTGPFDIAGAEPGDALVVNITDVQPFEHQPWGFTGVFARDNGGGFLDRHYPRAAKAIWDFDGIYCSSRHVPGVRFPGLVHPGILGCAPSPEVLAEWNRREADLVVRCRDTHPEQVVAQPPNVTNAHAGLAAGEVRDRVAREGARTIPGRPEHGGNCDINALSRGSKTYLPVHVAGAKFSVGDLHFSQGDGEISFCGAIEMAGIITIRFDLIKGGVEKLALKSPMYLPGEVAAQYGPSRYLTFEGFSVDEHGNQHFLDATVAYRQACLRAIEYLKRFGYSGEQAYLLLSCAPIKGIIAGIVDVPNACTTLGLPMDIFDFDISPEAEPPAKRDLAPLGTIRNILVLTIRAISLWFVVLTINRLQANWVWIPNWVDSSPQNTAARIVRFSRQVKLATKPKRALLHFSADTRYKLFVNGARVAVGPSRGSPLIWYYDSSDIAPRLQTGDNEISFVVIRYFASSRGGMPFERTSFPGLTVVGNIETEADTIPLDSSGGWQAEVDESILFPTGLVDDVFLHINERTALDVKGETITPVAYNIRTLNGDLAPWRLRSRVIPMPEHAPLAVNTVRLCQSSAPVDAWTAFLSGNSPLALPGDSKHVLELQAPVHSTAFLRWAFKATKETQIRLKVIYSEGYEHEPRSYPFFRTKTDRLDAQNGRIIGPFDEVTLTIPPSKTHVYEPFWFRTFRIMRWEISVPSGADIELTSFEATQVNYPMAVKASWGQAGDKDASQIWDVSIRTLRNCMFDGYSDCPFYEQLQYAGDSRSVGLFHYLLSGDDRLMRQAISNFATSVTPEGLTQSRFPSHVPQLIAAFPLFWILQVCDHHLYFGDTAYARSFIPRIDGVLDFFDAHIDSLGLVSGLPEDVWQYVDWVTTWGATDDHPDKGVPTSGRRSNRHTYFSMLYAYVLRKAAGLLRDTGRPGNAPEYEDRAASVVAAVRAHCFDGQLFTDSTADVAAGDKGAYSQHCQVFAVLCGAADAEPDRGAEMLRRAFADPAFSKCSYVMVFYALRAFALAGVYDEMWARVWDPWRAMLRNNLTTWQEDDVRQRSDCHAWGSVPIHEYLTEVAGVQVVAPGASRILFRPRLGLSEAVDAKVALGRDNVAAVSWRATEGGEKEVRCPVLISLPIANATEDYAGPTARGLTRSTSTPASIDAAYLIAGTGTCLNVPLLIHPDAILLQPQPGFMSAGQPPAAGLSKAGESELVETKRGLSPRHVQLMAIGGSIGTGLWVGIGGVLSKSGPLSLVLGYLFWGLLYVWPLDLCVAEMCAYLPVRGSIFELASRFVDPALGFAMGWTYFLAGLMLVCVEYSAVATVMQYWNNSVNPGVWVAMAMVVCVGINVLAVKYYGESEFIMASTKVILLFGLCFLTLITMSGGNPRHDAYGFSNCGNGNAIHAYYTEGATGRFLGWWEVVVYAAFTIAGPDMICLAAGEIQNPRRTIPRVAKLIFYRLVGFYVVGVLCVGIICSSRDENLLGAIKAGESSAAASPWVIGIKNLGIKGLPDLINAFILLSGWSCGNAYLYSSSRTLYGLAKDGQAPKIFLKCTRSGVPLNCVLAVSLISCITFLVSSNSAVQVFFWFVDLTTTALVATYTMMLAAFLGFYYARRAQNMDPATLPYRAPWTPYSAYLGLFLGATMLLFVGWDVFNPFDVRGLVTNYFALVFAIFMFLLWKVVKRTKFVKPAEADLVSGKAEVDEECKQWEEGGIEEVEKKRLAQMSFARRCWERMF</sequence>
<dbReference type="SUPFAM" id="SSF141130">
    <property type="entry name" value="Acetamidase/Formamidase-like"/>
    <property type="match status" value="1"/>
</dbReference>
<dbReference type="Gene3D" id="2.60.420.10">
    <property type="entry name" value="Maltose phosphorylase, domain 3"/>
    <property type="match status" value="1"/>
</dbReference>
<dbReference type="NCBIfam" id="NF045496">
    <property type="entry name" value="FormamaseFmdA"/>
    <property type="match status" value="1"/>
</dbReference>
<feature type="transmembrane region" description="Helical" evidence="6">
    <location>
        <begin position="1692"/>
        <end position="1710"/>
    </location>
</feature>
<dbReference type="GeneID" id="41969978"/>
<feature type="domain" description="Amino acid permease/ SLC12A" evidence="7">
    <location>
        <begin position="1283"/>
        <end position="1746"/>
    </location>
</feature>
<dbReference type="Gene3D" id="1.20.1740.10">
    <property type="entry name" value="Amino acid/polyamine transporter I"/>
    <property type="match status" value="1"/>
</dbReference>
<dbReference type="Gene3D" id="2.60.120.260">
    <property type="entry name" value="Galactose-binding domain-like"/>
    <property type="match status" value="1"/>
</dbReference>
<dbReference type="PANTHER" id="PTHR34987">
    <property type="entry name" value="C, PUTATIVE (AFU_ORTHOLOGUE AFUA_3G02880)-RELATED"/>
    <property type="match status" value="1"/>
</dbReference>
<keyword evidence="10" id="KW-1185">Reference proteome</keyword>
<gene>
    <name evidence="9" type="ORF">E0L32_002531</name>
</gene>
<feature type="transmembrane region" description="Helical" evidence="6">
    <location>
        <begin position="1722"/>
        <end position="1741"/>
    </location>
</feature>
<evidence type="ECO:0000313" key="9">
    <source>
        <dbReference type="EMBL" id="TPX18674.1"/>
    </source>
</evidence>
<dbReference type="InterPro" id="IPR008928">
    <property type="entry name" value="6-hairpin_glycosidase_sf"/>
</dbReference>
<dbReference type="GO" id="GO:0016811">
    <property type="term" value="F:hydrolase activity, acting on carbon-nitrogen (but not peptide) bonds, in linear amides"/>
    <property type="evidence" value="ECO:0007669"/>
    <property type="project" value="InterPro"/>
</dbReference>
<keyword evidence="3 6" id="KW-0812">Transmembrane</keyword>
<feature type="transmembrane region" description="Helical" evidence="6">
    <location>
        <begin position="1511"/>
        <end position="1533"/>
    </location>
</feature>
<reference evidence="9 10" key="1">
    <citation type="submission" date="2019-06" db="EMBL/GenBank/DDBJ databases">
        <title>Draft genome sequence of the filamentous fungus Phialemoniopsis curvata isolated from diesel fuel.</title>
        <authorList>
            <person name="Varaljay V.A."/>
            <person name="Lyon W.J."/>
            <person name="Crouch A.L."/>
            <person name="Drake C.E."/>
            <person name="Hollomon J.M."/>
            <person name="Nadeau L.J."/>
            <person name="Nunn H.S."/>
            <person name="Stevenson B.S."/>
            <person name="Bojanowski C.L."/>
            <person name="Crookes-Goodson W.J."/>
        </authorList>
    </citation>
    <scope>NUCLEOTIDE SEQUENCE [LARGE SCALE GENOMIC DNA]</scope>
    <source>
        <strain evidence="9 10">D216</strain>
    </source>
</reference>
<dbReference type="InterPro" id="IPR004304">
    <property type="entry name" value="FmdA_AmdA"/>
</dbReference>
<dbReference type="InterPro" id="IPR012341">
    <property type="entry name" value="6hp_glycosidase-like_sf"/>
</dbReference>
<dbReference type="Gene3D" id="1.50.10.10">
    <property type="match status" value="1"/>
</dbReference>
<evidence type="ECO:0000256" key="5">
    <source>
        <dbReference type="ARBA" id="ARBA00023136"/>
    </source>
</evidence>
<accession>A0A507BIT0</accession>
<evidence type="ECO:0000256" key="4">
    <source>
        <dbReference type="ARBA" id="ARBA00022989"/>
    </source>
</evidence>
<evidence type="ECO:0000256" key="2">
    <source>
        <dbReference type="ARBA" id="ARBA00022448"/>
    </source>
</evidence>
<evidence type="ECO:0000259" key="8">
    <source>
        <dbReference type="Pfam" id="PF17389"/>
    </source>
</evidence>
<comment type="subcellular location">
    <subcellularLocation>
        <location evidence="1">Membrane</location>
        <topology evidence="1">Multi-pass membrane protein</topology>
    </subcellularLocation>
</comment>
<keyword evidence="5 6" id="KW-0472">Membrane</keyword>
<feature type="transmembrane region" description="Helical" evidence="6">
    <location>
        <begin position="1393"/>
        <end position="1415"/>
    </location>
</feature>
<feature type="transmembrane region" description="Helical" evidence="6">
    <location>
        <begin position="1643"/>
        <end position="1671"/>
    </location>
</feature>
<keyword evidence="4 6" id="KW-1133">Transmembrane helix</keyword>
<dbReference type="RefSeq" id="XP_031000385.1">
    <property type="nucleotide sequence ID" value="XM_031136731.1"/>
</dbReference>
<dbReference type="Pfam" id="PF17389">
    <property type="entry name" value="Bac_rhamnosid6H"/>
    <property type="match status" value="1"/>
</dbReference>
<dbReference type="InParanoid" id="A0A507BIT0"/>
<comment type="caution">
    <text evidence="9">The sequence shown here is derived from an EMBL/GenBank/DDBJ whole genome shotgun (WGS) entry which is preliminary data.</text>
</comment>
<dbReference type="GO" id="GO:0005975">
    <property type="term" value="P:carbohydrate metabolic process"/>
    <property type="evidence" value="ECO:0007669"/>
    <property type="project" value="InterPro"/>
</dbReference>
<dbReference type="PANTHER" id="PTHR34987:SF2">
    <property type="entry name" value="B, PUTATIVE (AFU_ORTHOLOGUE AFUA_7G05040)-RELATED"/>
    <property type="match status" value="1"/>
</dbReference>
<keyword evidence="2" id="KW-0813">Transport</keyword>
<dbReference type="STRING" id="1093900.A0A507BIT0"/>
<dbReference type="GO" id="GO:0055085">
    <property type="term" value="P:transmembrane transport"/>
    <property type="evidence" value="ECO:0007669"/>
    <property type="project" value="InterPro"/>
</dbReference>
<evidence type="ECO:0000256" key="1">
    <source>
        <dbReference type="ARBA" id="ARBA00004141"/>
    </source>
</evidence>
<dbReference type="InterPro" id="IPR035396">
    <property type="entry name" value="Bac_rhamnosid6H"/>
</dbReference>
<dbReference type="InterPro" id="IPR004841">
    <property type="entry name" value="AA-permease/SLC12A_dom"/>
</dbReference>
<dbReference type="FunFam" id="1.20.1740.10:FF:000001">
    <property type="entry name" value="Amino acid permease"/>
    <property type="match status" value="1"/>
</dbReference>
<proteinExistence type="predicted"/>
<organism evidence="9 10">
    <name type="scientific">Thyridium curvatum</name>
    <dbReference type="NCBI Taxonomy" id="1093900"/>
    <lineage>
        <taxon>Eukaryota</taxon>
        <taxon>Fungi</taxon>
        <taxon>Dikarya</taxon>
        <taxon>Ascomycota</taxon>
        <taxon>Pezizomycotina</taxon>
        <taxon>Sordariomycetes</taxon>
        <taxon>Sordariomycetidae</taxon>
        <taxon>Thyridiales</taxon>
        <taxon>Thyridiaceae</taxon>
        <taxon>Thyridium</taxon>
    </lineage>
</organism>
<dbReference type="InterPro" id="IPR054833">
    <property type="entry name" value="FormamaseFmdA"/>
</dbReference>
<feature type="transmembrane region" description="Helical" evidence="6">
    <location>
        <begin position="1362"/>
        <end position="1387"/>
    </location>
</feature>
<dbReference type="Gene3D" id="2.60.120.580">
    <property type="entry name" value="Acetamidase/Formamidase-like domains"/>
    <property type="match status" value="1"/>
</dbReference>
<name>A0A507BIT0_9PEZI</name>
<feature type="transmembrane region" description="Helical" evidence="6">
    <location>
        <begin position="1617"/>
        <end position="1637"/>
    </location>
</feature>
<feature type="transmembrane region" description="Helical" evidence="6">
    <location>
        <begin position="1286"/>
        <end position="1305"/>
    </location>
</feature>
<dbReference type="Pfam" id="PF00324">
    <property type="entry name" value="AA_permease"/>
    <property type="match status" value="1"/>
</dbReference>
<dbReference type="Proteomes" id="UP000319257">
    <property type="component" value="Unassembled WGS sequence"/>
</dbReference>
<evidence type="ECO:0000313" key="10">
    <source>
        <dbReference type="Proteomes" id="UP000319257"/>
    </source>
</evidence>
<feature type="transmembrane region" description="Helical" evidence="6">
    <location>
        <begin position="1317"/>
        <end position="1341"/>
    </location>
</feature>
<feature type="transmembrane region" description="Helical" evidence="6">
    <location>
        <begin position="1427"/>
        <end position="1444"/>
    </location>
</feature>
<feature type="domain" description="Alpha-L-rhamnosidase six-hairpin glycosidase" evidence="8">
    <location>
        <begin position="795"/>
        <end position="1123"/>
    </location>
</feature>
<dbReference type="EMBL" id="SKBQ01000010">
    <property type="protein sequence ID" value="TPX18674.1"/>
    <property type="molecule type" value="Genomic_DNA"/>
</dbReference>
<evidence type="ECO:0000256" key="6">
    <source>
        <dbReference type="SAM" id="Phobius"/>
    </source>
</evidence>
<evidence type="ECO:0000259" key="7">
    <source>
        <dbReference type="Pfam" id="PF00324"/>
    </source>
</evidence>
<evidence type="ECO:0000256" key="3">
    <source>
        <dbReference type="ARBA" id="ARBA00022692"/>
    </source>
</evidence>
<dbReference type="Pfam" id="PF03069">
    <property type="entry name" value="FmdA_AmdA"/>
    <property type="match status" value="1"/>
</dbReference>
<feature type="transmembrane region" description="Helical" evidence="6">
    <location>
        <begin position="1572"/>
        <end position="1591"/>
    </location>
</feature>